<feature type="transmembrane region" description="Helical" evidence="8">
    <location>
        <begin position="439"/>
        <end position="458"/>
    </location>
</feature>
<sequence length="619" mass="68544">MKKQFESGHNKRKRKEAEKLAKAGSDQKQRKLSFTIMGSERYELLASKSNQKSEEREPAEELDVDQTTAASTSFQESMENGETGRYTKLSKQKRRKSDFHASSNGFSNLSPPQDSYNAIYAAFILGGAGFLLPYNSFIMAMDYFKIRYPGTPVVFDMSLVYIVVAFITVLGNNLLVETFSLSARINFGYFMSFITLIFVATCELWWEAFGEATSYTINLGAVAVVAVGCTVQQSSFYGYTSMLPSRYTQAVMVGESASGVFTSSVRVLTRLLVPEIRGSTLYFFQVSVSAVGTCFAMYHLVRRTDFIQFYIALSDRAKTRITLEPTEDAGLIETTDSQYGVLKIQSSPPPSGTALSFTNPVYEPSAPAPTYKVEDVVIRGTSTSTRGGVTGIRRGIQSRWEITKAVYPYMISICLAYFTTLCMYPGVVSEITSCNLGSWMPILMMAIFNGADLVGKMISSSSSYWTGSRLVRCCVARIILIPLILMCAIPRTSPVFSEEIFPFIFILILGLTNGVFGSVPIIQAPSKVEDYHRELTGNMMTLSYNFGLTTGSLMAYFLESLLSPVNQNCHFDSKIQYSLQNITLNATTISSSVIFDVTTIAHVPTTVSDIIYNTTYEMG</sequence>
<feature type="transmembrane region" description="Helical" evidence="8">
    <location>
        <begin position="118"/>
        <end position="138"/>
    </location>
</feature>
<feature type="transmembrane region" description="Helical" evidence="8">
    <location>
        <begin position="281"/>
        <end position="301"/>
    </location>
</feature>
<feature type="transmembrane region" description="Helical" evidence="8">
    <location>
        <begin position="503"/>
        <end position="522"/>
    </location>
</feature>
<feature type="transmembrane region" description="Helical" evidence="8">
    <location>
        <begin position="187"/>
        <end position="206"/>
    </location>
</feature>
<feature type="transmembrane region" description="Helical" evidence="8">
    <location>
        <begin position="158"/>
        <end position="175"/>
    </location>
</feature>
<feature type="compositionally biased region" description="Polar residues" evidence="7">
    <location>
        <begin position="65"/>
        <end position="80"/>
    </location>
</feature>
<dbReference type="InterPro" id="IPR002259">
    <property type="entry name" value="Eqnu_transpt"/>
</dbReference>
<evidence type="ECO:0000256" key="7">
    <source>
        <dbReference type="SAM" id="MobiDB-lite"/>
    </source>
</evidence>
<dbReference type="GO" id="GO:0008504">
    <property type="term" value="F:monoamine transmembrane transporter activity"/>
    <property type="evidence" value="ECO:0007669"/>
    <property type="project" value="TreeGrafter"/>
</dbReference>
<dbReference type="PRINTS" id="PR01130">
    <property type="entry name" value="DERENTRNSPRT"/>
</dbReference>
<evidence type="ECO:0000256" key="1">
    <source>
        <dbReference type="ARBA" id="ARBA00004141"/>
    </source>
</evidence>
<feature type="region of interest" description="Disordered" evidence="7">
    <location>
        <begin position="1"/>
        <end position="106"/>
    </location>
</feature>
<dbReference type="AlphaFoldDB" id="A0AAN7QH95"/>
<organism evidence="9 10">
    <name type="scientific">Aquatica leii</name>
    <dbReference type="NCBI Taxonomy" id="1421715"/>
    <lineage>
        <taxon>Eukaryota</taxon>
        <taxon>Metazoa</taxon>
        <taxon>Ecdysozoa</taxon>
        <taxon>Arthropoda</taxon>
        <taxon>Hexapoda</taxon>
        <taxon>Insecta</taxon>
        <taxon>Pterygota</taxon>
        <taxon>Neoptera</taxon>
        <taxon>Endopterygota</taxon>
        <taxon>Coleoptera</taxon>
        <taxon>Polyphaga</taxon>
        <taxon>Elateriformia</taxon>
        <taxon>Elateroidea</taxon>
        <taxon>Lampyridae</taxon>
        <taxon>Luciolinae</taxon>
        <taxon>Aquatica</taxon>
    </lineage>
</organism>
<accession>A0AAN7QH95</accession>
<feature type="transmembrane region" description="Helical" evidence="8">
    <location>
        <begin position="542"/>
        <end position="558"/>
    </location>
</feature>
<dbReference type="PANTHER" id="PTHR10332:SF10">
    <property type="entry name" value="EQUILIBRATIVE NUCLEOSIDE TRANSPORTER 4"/>
    <property type="match status" value="1"/>
</dbReference>
<keyword evidence="3" id="KW-0813">Transport</keyword>
<comment type="subcellular location">
    <subcellularLocation>
        <location evidence="1">Membrane</location>
        <topology evidence="1">Multi-pass membrane protein</topology>
    </subcellularLocation>
</comment>
<evidence type="ECO:0000256" key="5">
    <source>
        <dbReference type="ARBA" id="ARBA00022989"/>
    </source>
</evidence>
<keyword evidence="5 8" id="KW-1133">Transmembrane helix</keyword>
<evidence type="ECO:0000256" key="6">
    <source>
        <dbReference type="ARBA" id="ARBA00023136"/>
    </source>
</evidence>
<proteinExistence type="inferred from homology"/>
<evidence type="ECO:0000256" key="3">
    <source>
        <dbReference type="ARBA" id="ARBA00022448"/>
    </source>
</evidence>
<keyword evidence="6 8" id="KW-0472">Membrane</keyword>
<reference evidence="10" key="1">
    <citation type="submission" date="2023-01" db="EMBL/GenBank/DDBJ databases">
        <title>Key to firefly adult light organ development and bioluminescence: homeobox transcription factors regulate luciferase expression and transportation to peroxisome.</title>
        <authorList>
            <person name="Fu X."/>
        </authorList>
    </citation>
    <scope>NUCLEOTIDE SEQUENCE [LARGE SCALE GENOMIC DNA]</scope>
</reference>
<feature type="transmembrane region" description="Helical" evidence="8">
    <location>
        <begin position="406"/>
        <end position="427"/>
    </location>
</feature>
<comment type="similarity">
    <text evidence="2">Belongs to the SLC29A/ENT transporter (TC 2.A.57) family.</text>
</comment>
<dbReference type="GO" id="GO:0005886">
    <property type="term" value="C:plasma membrane"/>
    <property type="evidence" value="ECO:0007669"/>
    <property type="project" value="TreeGrafter"/>
</dbReference>
<evidence type="ECO:0000256" key="2">
    <source>
        <dbReference type="ARBA" id="ARBA00007965"/>
    </source>
</evidence>
<evidence type="ECO:0000313" key="10">
    <source>
        <dbReference type="Proteomes" id="UP001353858"/>
    </source>
</evidence>
<protein>
    <recommendedName>
        <fullName evidence="11">Equilibrative nucleoside transporter 4</fullName>
    </recommendedName>
</protein>
<keyword evidence="10" id="KW-1185">Reference proteome</keyword>
<dbReference type="PANTHER" id="PTHR10332">
    <property type="entry name" value="EQUILIBRATIVE NUCLEOSIDE TRANSPORTER"/>
    <property type="match status" value="1"/>
</dbReference>
<dbReference type="EMBL" id="JARPUR010000004">
    <property type="protein sequence ID" value="KAK4877608.1"/>
    <property type="molecule type" value="Genomic_DNA"/>
</dbReference>
<dbReference type="GO" id="GO:0005337">
    <property type="term" value="F:nucleoside transmembrane transporter activity"/>
    <property type="evidence" value="ECO:0007669"/>
    <property type="project" value="InterPro"/>
</dbReference>
<gene>
    <name evidence="9" type="ORF">RN001_010114</name>
</gene>
<feature type="compositionally biased region" description="Basic and acidic residues" evidence="7">
    <location>
        <begin position="1"/>
        <end position="29"/>
    </location>
</feature>
<dbReference type="Proteomes" id="UP001353858">
    <property type="component" value="Unassembled WGS sequence"/>
</dbReference>
<comment type="caution">
    <text evidence="9">The sequence shown here is derived from an EMBL/GenBank/DDBJ whole genome shotgun (WGS) entry which is preliminary data.</text>
</comment>
<name>A0AAN7QH95_9COLE</name>
<evidence type="ECO:0000256" key="8">
    <source>
        <dbReference type="SAM" id="Phobius"/>
    </source>
</evidence>
<keyword evidence="4 8" id="KW-0812">Transmembrane</keyword>
<evidence type="ECO:0000313" key="9">
    <source>
        <dbReference type="EMBL" id="KAK4877608.1"/>
    </source>
</evidence>
<feature type="compositionally biased region" description="Basic residues" evidence="7">
    <location>
        <begin position="88"/>
        <end position="97"/>
    </location>
</feature>
<evidence type="ECO:0000256" key="4">
    <source>
        <dbReference type="ARBA" id="ARBA00022692"/>
    </source>
</evidence>
<dbReference type="Pfam" id="PF01733">
    <property type="entry name" value="Nucleoside_tran"/>
    <property type="match status" value="1"/>
</dbReference>
<feature type="transmembrane region" description="Helical" evidence="8">
    <location>
        <begin position="470"/>
        <end position="491"/>
    </location>
</feature>
<evidence type="ECO:0008006" key="11">
    <source>
        <dbReference type="Google" id="ProtNLM"/>
    </source>
</evidence>